<gene>
    <name evidence="1" type="ORF">Goari_000065</name>
</gene>
<dbReference type="EMBL" id="JABFAA010351146">
    <property type="protein sequence ID" value="MBA0702393.1"/>
    <property type="molecule type" value="Genomic_DNA"/>
</dbReference>
<sequence length="177" mass="20053">GKIAYSLRTNSFDAHALPGDSQAATVDKSLLAREAAIKLMKYYLHRAANHMKQQADNKMSDRQFEVGNSDYLKLPPYRQKSVTQAGIDIVATAKDILQQEIYQLWTDGSRILAYYTRDIQENGDEESLRLLKKIVDIEIEDYSSHSVFLVSQLMKHVGQRPVQSQLPVINDEGILAK</sequence>
<protein>
    <submittedName>
        <fullName evidence="1">Uncharacterized protein</fullName>
    </submittedName>
</protein>
<organism evidence="1 2">
    <name type="scientific">Gossypium aridum</name>
    <name type="common">American cotton</name>
    <name type="synonym">Erioxylum aridum</name>
    <dbReference type="NCBI Taxonomy" id="34290"/>
    <lineage>
        <taxon>Eukaryota</taxon>
        <taxon>Viridiplantae</taxon>
        <taxon>Streptophyta</taxon>
        <taxon>Embryophyta</taxon>
        <taxon>Tracheophyta</taxon>
        <taxon>Spermatophyta</taxon>
        <taxon>Magnoliopsida</taxon>
        <taxon>eudicotyledons</taxon>
        <taxon>Gunneridae</taxon>
        <taxon>Pentapetalae</taxon>
        <taxon>rosids</taxon>
        <taxon>malvids</taxon>
        <taxon>Malvales</taxon>
        <taxon>Malvaceae</taxon>
        <taxon>Malvoideae</taxon>
        <taxon>Gossypium</taxon>
    </lineage>
</organism>
<reference evidence="1 2" key="1">
    <citation type="journal article" date="2019" name="Genome Biol. Evol.">
        <title>Insights into the evolution of the New World diploid cottons (Gossypium, subgenus Houzingenia) based on genome sequencing.</title>
        <authorList>
            <person name="Grover C.E."/>
            <person name="Arick M.A. 2nd"/>
            <person name="Thrash A."/>
            <person name="Conover J.L."/>
            <person name="Sanders W.S."/>
            <person name="Peterson D.G."/>
            <person name="Frelichowski J.E."/>
            <person name="Scheffler J.A."/>
            <person name="Scheffler B.E."/>
            <person name="Wendel J.F."/>
        </authorList>
    </citation>
    <scope>NUCLEOTIDE SEQUENCE [LARGE SCALE GENOMIC DNA]</scope>
    <source>
        <strain evidence="1">185</strain>
        <tissue evidence="1">Leaf</tissue>
    </source>
</reference>
<comment type="caution">
    <text evidence="1">The sequence shown here is derived from an EMBL/GenBank/DDBJ whole genome shotgun (WGS) entry which is preliminary data.</text>
</comment>
<proteinExistence type="predicted"/>
<evidence type="ECO:0000313" key="1">
    <source>
        <dbReference type="EMBL" id="MBA0702393.1"/>
    </source>
</evidence>
<evidence type="ECO:0000313" key="2">
    <source>
        <dbReference type="Proteomes" id="UP000593577"/>
    </source>
</evidence>
<dbReference type="AlphaFoldDB" id="A0A7J8YS41"/>
<dbReference type="Proteomes" id="UP000593577">
    <property type="component" value="Unassembled WGS sequence"/>
</dbReference>
<name>A0A7J8YS41_GOSAI</name>
<accession>A0A7J8YS41</accession>
<feature type="non-terminal residue" evidence="1">
    <location>
        <position position="1"/>
    </location>
</feature>
<keyword evidence="2" id="KW-1185">Reference proteome</keyword>